<dbReference type="OrthoDB" id="6152807at2759"/>
<evidence type="ECO:0000313" key="1">
    <source>
        <dbReference type="EMBL" id="RMZ99701.1"/>
    </source>
</evidence>
<dbReference type="EMBL" id="REGN01010103">
    <property type="protein sequence ID" value="RMZ99701.1"/>
    <property type="molecule type" value="Genomic_DNA"/>
</dbReference>
<name>A0A3M7PKR7_BRAPC</name>
<sequence length="137" mass="14807">MVRGGGLAIYVRCDVESFEVSDEVLSNTRSKQKKCNVKSNDEIILVGSVYKAAYADGELNFEINRCISHAIFLCISSSSKSLLVAGKNFLILPVLFPTLGTNIQDLVVTSDPARVFRGAHGSPLGFTEKDGLHATLT</sequence>
<proteinExistence type="predicted"/>
<gene>
    <name evidence="1" type="ORF">BpHYR1_048459</name>
</gene>
<accession>A0A3M7PKR7</accession>
<dbReference type="Proteomes" id="UP000276133">
    <property type="component" value="Unassembled WGS sequence"/>
</dbReference>
<dbReference type="AlphaFoldDB" id="A0A3M7PKR7"/>
<comment type="caution">
    <text evidence="1">The sequence shown here is derived from an EMBL/GenBank/DDBJ whole genome shotgun (WGS) entry which is preliminary data.</text>
</comment>
<reference evidence="1 2" key="1">
    <citation type="journal article" date="2018" name="Sci. Rep.">
        <title>Genomic signatures of local adaptation to the degree of environmental predictability in rotifers.</title>
        <authorList>
            <person name="Franch-Gras L."/>
            <person name="Hahn C."/>
            <person name="Garcia-Roger E.M."/>
            <person name="Carmona M.J."/>
            <person name="Serra M."/>
            <person name="Gomez A."/>
        </authorList>
    </citation>
    <scope>NUCLEOTIDE SEQUENCE [LARGE SCALE GENOMIC DNA]</scope>
    <source>
        <strain evidence="1">HYR1</strain>
    </source>
</reference>
<protein>
    <submittedName>
        <fullName evidence="1">Uncharacterized protein</fullName>
    </submittedName>
</protein>
<organism evidence="1 2">
    <name type="scientific">Brachionus plicatilis</name>
    <name type="common">Marine rotifer</name>
    <name type="synonym">Brachionus muelleri</name>
    <dbReference type="NCBI Taxonomy" id="10195"/>
    <lineage>
        <taxon>Eukaryota</taxon>
        <taxon>Metazoa</taxon>
        <taxon>Spiralia</taxon>
        <taxon>Gnathifera</taxon>
        <taxon>Rotifera</taxon>
        <taxon>Eurotatoria</taxon>
        <taxon>Monogononta</taxon>
        <taxon>Pseudotrocha</taxon>
        <taxon>Ploima</taxon>
        <taxon>Brachionidae</taxon>
        <taxon>Brachionus</taxon>
    </lineage>
</organism>
<evidence type="ECO:0000313" key="2">
    <source>
        <dbReference type="Proteomes" id="UP000276133"/>
    </source>
</evidence>
<keyword evidence="2" id="KW-1185">Reference proteome</keyword>